<dbReference type="InterPro" id="IPR036736">
    <property type="entry name" value="ACP-like_sf"/>
</dbReference>
<evidence type="ECO:0000256" key="9">
    <source>
        <dbReference type="ARBA" id="ARBA00052442"/>
    </source>
</evidence>
<dbReference type="PANTHER" id="PTHR43775">
    <property type="entry name" value="FATTY ACID SYNTHASE"/>
    <property type="match status" value="1"/>
</dbReference>
<keyword evidence="2" id="KW-0596">Phosphopantetheine</keyword>
<dbReference type="GO" id="GO:0033068">
    <property type="term" value="P:macrolide biosynthetic process"/>
    <property type="evidence" value="ECO:0007669"/>
    <property type="project" value="UniProtKB-ARBA"/>
</dbReference>
<dbReference type="Pfam" id="PF02801">
    <property type="entry name" value="Ketoacyl-synt_C"/>
    <property type="match status" value="2"/>
</dbReference>
<dbReference type="InterPro" id="IPR049900">
    <property type="entry name" value="PKS_mFAS_DH"/>
</dbReference>
<feature type="active site" description="Proton acceptor; for dehydratase activity" evidence="14">
    <location>
        <position position="929"/>
    </location>
</feature>
<dbReference type="CDD" id="cd00833">
    <property type="entry name" value="PKS"/>
    <property type="match status" value="2"/>
</dbReference>
<evidence type="ECO:0000256" key="7">
    <source>
        <dbReference type="ARBA" id="ARBA00023268"/>
    </source>
</evidence>
<dbReference type="FunFam" id="1.10.1200.10:FF:000007">
    <property type="entry name" value="Probable polyketide synthase pks17"/>
    <property type="match status" value="2"/>
</dbReference>
<dbReference type="FunFam" id="3.40.50.720:FF:000209">
    <property type="entry name" value="Polyketide synthase Pks12"/>
    <property type="match status" value="1"/>
</dbReference>
<keyword evidence="7" id="KW-0511">Multifunctional enzyme</keyword>
<dbReference type="Gene3D" id="3.30.70.3290">
    <property type="match status" value="2"/>
</dbReference>
<dbReference type="Pfam" id="PF08990">
    <property type="entry name" value="Docking"/>
    <property type="match status" value="1"/>
</dbReference>
<dbReference type="InterPro" id="IPR020843">
    <property type="entry name" value="ER"/>
</dbReference>
<keyword evidence="3" id="KW-0597">Phosphoprotein</keyword>
<dbReference type="InterPro" id="IPR020807">
    <property type="entry name" value="PKS_DH"/>
</dbReference>
<comment type="catalytic activity">
    <reaction evidence="9">
        <text>6 (S)-methylmalonyl-CoA + propanoyl-CoA + 6 NADPH + 12 H(+) = 6-deoxyerythronolide B + 6 CO2 + 6 NADP(+) + 7 CoA + H2O</text>
        <dbReference type="Rhea" id="RHEA:23068"/>
        <dbReference type="ChEBI" id="CHEBI:15377"/>
        <dbReference type="ChEBI" id="CHEBI:15378"/>
        <dbReference type="ChEBI" id="CHEBI:16089"/>
        <dbReference type="ChEBI" id="CHEBI:16526"/>
        <dbReference type="ChEBI" id="CHEBI:57287"/>
        <dbReference type="ChEBI" id="CHEBI:57327"/>
        <dbReference type="ChEBI" id="CHEBI:57392"/>
        <dbReference type="ChEBI" id="CHEBI:57783"/>
        <dbReference type="ChEBI" id="CHEBI:58349"/>
        <dbReference type="EC" id="2.3.1.94"/>
    </reaction>
</comment>
<keyword evidence="15" id="KW-0175">Coiled coil</keyword>
<dbReference type="PROSITE" id="PS00606">
    <property type="entry name" value="KS3_1"/>
    <property type="match status" value="2"/>
</dbReference>
<dbReference type="Pfam" id="PF14765">
    <property type="entry name" value="PS-DH"/>
    <property type="match status" value="2"/>
</dbReference>
<dbReference type="PROSITE" id="PS52019">
    <property type="entry name" value="PKS_MFAS_DH"/>
    <property type="match status" value="2"/>
</dbReference>
<feature type="region of interest" description="C-terminal hotdog fold" evidence="14">
    <location>
        <begin position="1030"/>
        <end position="1169"/>
    </location>
</feature>
<comment type="pathway">
    <text evidence="11">Antibiotic biosynthesis; erythromycin biosynthesis.</text>
</comment>
<evidence type="ECO:0000259" key="16">
    <source>
        <dbReference type="PROSITE" id="PS50075"/>
    </source>
</evidence>
<keyword evidence="5" id="KW-0677">Repeat</keyword>
<dbReference type="InterPro" id="IPR042104">
    <property type="entry name" value="PKS_dehydratase_sf"/>
</dbReference>
<dbReference type="InterPro" id="IPR020841">
    <property type="entry name" value="PKS_Beta-ketoAc_synthase_dom"/>
</dbReference>
<dbReference type="GO" id="GO:0008270">
    <property type="term" value="F:zinc ion binding"/>
    <property type="evidence" value="ECO:0007669"/>
    <property type="project" value="InterPro"/>
</dbReference>
<evidence type="ECO:0000256" key="8">
    <source>
        <dbReference type="ARBA" id="ARBA00023315"/>
    </source>
</evidence>
<dbReference type="InterPro" id="IPR055123">
    <property type="entry name" value="SpnB-like_Rossmann"/>
</dbReference>
<evidence type="ECO:0000256" key="6">
    <source>
        <dbReference type="ARBA" id="ARBA00023194"/>
    </source>
</evidence>
<dbReference type="Pfam" id="PF08659">
    <property type="entry name" value="KR"/>
    <property type="match status" value="2"/>
</dbReference>
<dbReference type="InterPro" id="IPR032821">
    <property type="entry name" value="PKS_assoc"/>
</dbReference>
<dbReference type="InterPro" id="IPR018201">
    <property type="entry name" value="Ketoacyl_synth_AS"/>
</dbReference>
<dbReference type="SUPFAM" id="SSF55048">
    <property type="entry name" value="Probable ACP-binding domain of malonyl-CoA ACP transacylase"/>
    <property type="match status" value="2"/>
</dbReference>
<evidence type="ECO:0000256" key="4">
    <source>
        <dbReference type="ARBA" id="ARBA00022679"/>
    </source>
</evidence>
<feature type="domain" description="PKS/mFAS DH" evidence="18">
    <location>
        <begin position="2887"/>
        <end position="3148"/>
    </location>
</feature>
<evidence type="ECO:0000256" key="11">
    <source>
        <dbReference type="ARBA" id="ARBA00060622"/>
    </source>
</evidence>
<evidence type="ECO:0000259" key="18">
    <source>
        <dbReference type="PROSITE" id="PS52019"/>
    </source>
</evidence>
<dbReference type="InterPro" id="IPR006162">
    <property type="entry name" value="Ppantetheine_attach_site"/>
</dbReference>
<dbReference type="Pfam" id="PF22953">
    <property type="entry name" value="SpnB_Rossmann"/>
    <property type="match status" value="2"/>
</dbReference>
<dbReference type="InterPro" id="IPR020806">
    <property type="entry name" value="PKS_PP-bd"/>
</dbReference>
<keyword evidence="6" id="KW-0045">Antibiotic biosynthesis</keyword>
<feature type="domain" description="Carrier" evidence="16">
    <location>
        <begin position="3596"/>
        <end position="3671"/>
    </location>
</feature>
<proteinExistence type="predicted"/>
<dbReference type="FunFam" id="3.40.47.10:FF:000019">
    <property type="entry name" value="Polyketide synthase type I"/>
    <property type="match status" value="2"/>
</dbReference>
<dbReference type="GO" id="GO:0004312">
    <property type="term" value="F:fatty acid synthase activity"/>
    <property type="evidence" value="ECO:0007669"/>
    <property type="project" value="TreeGrafter"/>
</dbReference>
<dbReference type="Gene3D" id="1.10.1200.10">
    <property type="entry name" value="ACP-like"/>
    <property type="match status" value="2"/>
</dbReference>
<keyword evidence="20" id="KW-1185">Reference proteome</keyword>
<comment type="cofactor">
    <cofactor evidence="1">
        <name>pantetheine 4'-phosphate</name>
        <dbReference type="ChEBI" id="CHEBI:47942"/>
    </cofactor>
</comment>
<dbReference type="Gene3D" id="3.10.129.110">
    <property type="entry name" value="Polyketide synthase dehydratase"/>
    <property type="match status" value="2"/>
</dbReference>
<comment type="subunit">
    <text evidence="12">Homodimer. Erythronolide synthase is composed of EryAI, EryAII and EryAIII multimodular (2 modules) polypeptides each coding for a functional synthase subunit which participates in 2 of the six FAS-like elongation steps required for formation of the polyketide. Module 1, 2, 3, 4, 5, and 6 participating in biosynthesis steps 1, 2, 3, 4, 5, and 6, respectively.</text>
</comment>
<keyword evidence="8" id="KW-0012">Acyltransferase</keyword>
<dbReference type="EC" id="2.3.1.94" evidence="13"/>
<dbReference type="InterPro" id="IPR009081">
    <property type="entry name" value="PP-bd_ACP"/>
</dbReference>
<dbReference type="InterPro" id="IPR014030">
    <property type="entry name" value="Ketoacyl_synth_N"/>
</dbReference>
<dbReference type="Pfam" id="PF21089">
    <property type="entry name" value="PKS_DH_N"/>
    <property type="match status" value="2"/>
</dbReference>
<dbReference type="InterPro" id="IPR002364">
    <property type="entry name" value="Quin_OxRdtase/zeta-crystal_CS"/>
</dbReference>
<evidence type="ECO:0000313" key="19">
    <source>
        <dbReference type="EMBL" id="PRY34879.1"/>
    </source>
</evidence>
<dbReference type="SUPFAM" id="SSF47336">
    <property type="entry name" value="ACP-like"/>
    <property type="match status" value="2"/>
</dbReference>
<dbReference type="PROSITE" id="PS52004">
    <property type="entry name" value="KS3_2"/>
    <property type="match status" value="2"/>
</dbReference>
<dbReference type="InterPro" id="IPR016035">
    <property type="entry name" value="Acyl_Trfase/lysoPLipase"/>
</dbReference>
<dbReference type="SMART" id="SM00829">
    <property type="entry name" value="PKS_ER"/>
    <property type="match status" value="1"/>
</dbReference>
<reference evidence="19 20" key="1">
    <citation type="submission" date="2018-03" db="EMBL/GenBank/DDBJ databases">
        <title>Genomic Encyclopedia of Archaeal and Bacterial Type Strains, Phase II (KMG-II): from individual species to whole genera.</title>
        <authorList>
            <person name="Goeker M."/>
        </authorList>
    </citation>
    <scope>NUCLEOTIDE SEQUENCE [LARGE SCALE GENOMIC DNA]</scope>
    <source>
        <strain evidence="19 20">DSM 44720</strain>
    </source>
</reference>
<evidence type="ECO:0000259" key="17">
    <source>
        <dbReference type="PROSITE" id="PS52004"/>
    </source>
</evidence>
<dbReference type="GO" id="GO:0004315">
    <property type="term" value="F:3-oxoacyl-[acyl-carrier-protein] synthase activity"/>
    <property type="evidence" value="ECO:0007669"/>
    <property type="project" value="InterPro"/>
</dbReference>
<feature type="region of interest" description="C-terminal hotdog fold" evidence="14">
    <location>
        <begin position="3016"/>
        <end position="3148"/>
    </location>
</feature>
<gene>
    <name evidence="19" type="ORF">CLV43_115155</name>
</gene>
<dbReference type="Pfam" id="PF08240">
    <property type="entry name" value="ADH_N"/>
    <property type="match status" value="1"/>
</dbReference>
<dbReference type="InterPro" id="IPR049552">
    <property type="entry name" value="PKS_DH_N"/>
</dbReference>
<dbReference type="FunFam" id="3.40.366.10:FF:000002">
    <property type="entry name" value="Probable polyketide synthase 2"/>
    <property type="match status" value="1"/>
</dbReference>
<evidence type="ECO:0000256" key="3">
    <source>
        <dbReference type="ARBA" id="ARBA00022553"/>
    </source>
</evidence>
<dbReference type="SMART" id="SM00823">
    <property type="entry name" value="PKS_PP"/>
    <property type="match status" value="2"/>
</dbReference>
<protein>
    <recommendedName>
        <fullName evidence="13">6-deoxyerythronolide-B synthase</fullName>
        <ecNumber evidence="13">2.3.1.94</ecNumber>
    </recommendedName>
</protein>
<evidence type="ECO:0000313" key="20">
    <source>
        <dbReference type="Proteomes" id="UP000239494"/>
    </source>
</evidence>
<dbReference type="SMART" id="SM00827">
    <property type="entry name" value="PKS_AT"/>
    <property type="match status" value="2"/>
</dbReference>
<dbReference type="InterPro" id="IPR001227">
    <property type="entry name" value="Ac_transferase_dom_sf"/>
</dbReference>
<evidence type="ECO:0000256" key="12">
    <source>
        <dbReference type="ARBA" id="ARBA00063272"/>
    </source>
</evidence>
<feature type="domain" description="Carrier" evidence="16">
    <location>
        <begin position="1900"/>
        <end position="1975"/>
    </location>
</feature>
<feature type="domain" description="Ketosynthase family 3 (KS3)" evidence="17">
    <location>
        <begin position="1993"/>
        <end position="2419"/>
    </location>
</feature>
<evidence type="ECO:0000256" key="2">
    <source>
        <dbReference type="ARBA" id="ARBA00022450"/>
    </source>
</evidence>
<dbReference type="InterPro" id="IPR013968">
    <property type="entry name" value="PKS_KR"/>
</dbReference>
<dbReference type="SUPFAM" id="SSF53901">
    <property type="entry name" value="Thiolase-like"/>
    <property type="match status" value="2"/>
</dbReference>
<dbReference type="InterPro" id="IPR014031">
    <property type="entry name" value="Ketoacyl_synth_C"/>
</dbReference>
<evidence type="ECO:0000256" key="1">
    <source>
        <dbReference type="ARBA" id="ARBA00001957"/>
    </source>
</evidence>
<dbReference type="SMART" id="SM00826">
    <property type="entry name" value="PKS_DH"/>
    <property type="match status" value="2"/>
</dbReference>
<dbReference type="SUPFAM" id="SSF50129">
    <property type="entry name" value="GroES-like"/>
    <property type="match status" value="1"/>
</dbReference>
<dbReference type="Pfam" id="PF00550">
    <property type="entry name" value="PP-binding"/>
    <property type="match status" value="2"/>
</dbReference>
<dbReference type="InterPro" id="IPR013154">
    <property type="entry name" value="ADH-like_N"/>
</dbReference>
<dbReference type="GO" id="GO:0016491">
    <property type="term" value="F:oxidoreductase activity"/>
    <property type="evidence" value="ECO:0007669"/>
    <property type="project" value="InterPro"/>
</dbReference>
<dbReference type="SMART" id="SM00825">
    <property type="entry name" value="PKS_KS"/>
    <property type="match status" value="2"/>
</dbReference>
<dbReference type="Gene3D" id="3.40.50.720">
    <property type="entry name" value="NAD(P)-binding Rossmann-like Domain"/>
    <property type="match status" value="4"/>
</dbReference>
<dbReference type="EMBL" id="PVTF01000015">
    <property type="protein sequence ID" value="PRY34879.1"/>
    <property type="molecule type" value="Genomic_DNA"/>
</dbReference>
<feature type="domain" description="Ketosynthase family 3 (KS3)" evidence="17">
    <location>
        <begin position="35"/>
        <end position="459"/>
    </location>
</feature>
<dbReference type="GO" id="GO:0031177">
    <property type="term" value="F:phosphopantetheine binding"/>
    <property type="evidence" value="ECO:0007669"/>
    <property type="project" value="InterPro"/>
</dbReference>
<dbReference type="SUPFAM" id="SSF51735">
    <property type="entry name" value="NAD(P)-binding Rossmann-fold domains"/>
    <property type="match status" value="5"/>
</dbReference>
<dbReference type="GO" id="GO:0047879">
    <property type="term" value="F:erythronolide synthase activity"/>
    <property type="evidence" value="ECO:0007669"/>
    <property type="project" value="UniProtKB-EC"/>
</dbReference>
<feature type="active site" description="Proton donor; for dehydratase activity" evidence="14">
    <location>
        <position position="1091"/>
    </location>
</feature>
<dbReference type="CDD" id="cd08956">
    <property type="entry name" value="KR_3_FAS_SDR_x"/>
    <property type="match status" value="2"/>
</dbReference>
<evidence type="ECO:0000256" key="15">
    <source>
        <dbReference type="SAM" id="Coils"/>
    </source>
</evidence>
<dbReference type="InterPro" id="IPR011032">
    <property type="entry name" value="GroES-like_sf"/>
</dbReference>
<dbReference type="InterPro" id="IPR016036">
    <property type="entry name" value="Malonyl_transacylase_ACP-bd"/>
</dbReference>
<dbReference type="Pfam" id="PF00109">
    <property type="entry name" value="ketoacyl-synt"/>
    <property type="match status" value="2"/>
</dbReference>
<feature type="active site" description="Proton acceptor; for dehydratase activity" evidence="14">
    <location>
        <position position="2919"/>
    </location>
</feature>
<dbReference type="InterPro" id="IPR049551">
    <property type="entry name" value="PKS_DH_C"/>
</dbReference>
<dbReference type="InterPro" id="IPR036291">
    <property type="entry name" value="NAD(P)-bd_dom_sf"/>
</dbReference>
<accession>A0A2T0SN84</accession>
<dbReference type="SUPFAM" id="SSF52151">
    <property type="entry name" value="FabD/lysophospholipase-like"/>
    <property type="match status" value="2"/>
</dbReference>
<dbReference type="CDD" id="cd05195">
    <property type="entry name" value="enoyl_red"/>
    <property type="match status" value="1"/>
</dbReference>
<dbReference type="FunFam" id="3.90.180.10:FF:000032">
    <property type="entry name" value="Probable polyketide synthase pks1"/>
    <property type="match status" value="1"/>
</dbReference>
<dbReference type="InterPro" id="IPR050091">
    <property type="entry name" value="PKS_NRPS_Biosynth_Enz"/>
</dbReference>
<feature type="domain" description="PKS/mFAS DH" evidence="18">
    <location>
        <begin position="897"/>
        <end position="1169"/>
    </location>
</feature>
<dbReference type="Gene3D" id="3.90.180.10">
    <property type="entry name" value="Medium-chain alcohol dehydrogenases, catalytic domain"/>
    <property type="match status" value="1"/>
</dbReference>
<dbReference type="SMART" id="SM00822">
    <property type="entry name" value="PKS_KR"/>
    <property type="match status" value="2"/>
</dbReference>
<dbReference type="PROSITE" id="PS01162">
    <property type="entry name" value="QOR_ZETA_CRYSTAL"/>
    <property type="match status" value="1"/>
</dbReference>
<dbReference type="InterPro" id="IPR016039">
    <property type="entry name" value="Thiolase-like"/>
</dbReference>
<dbReference type="PROSITE" id="PS00012">
    <property type="entry name" value="PHOSPHOPANTETHEINE"/>
    <property type="match status" value="2"/>
</dbReference>
<name>A0A2T0SN84_9PSEU</name>
<dbReference type="InterPro" id="IPR057326">
    <property type="entry name" value="KR_dom"/>
</dbReference>
<dbReference type="RefSeq" id="WP_170156214.1">
    <property type="nucleotide sequence ID" value="NZ_PVTF01000015.1"/>
</dbReference>
<evidence type="ECO:0000256" key="13">
    <source>
        <dbReference type="ARBA" id="ARBA00066981"/>
    </source>
</evidence>
<feature type="region of interest" description="N-terminal hotdog fold" evidence="14">
    <location>
        <begin position="897"/>
        <end position="1018"/>
    </location>
</feature>
<sequence>MSNATEEKLREYLKRVTTDLQRARRELRDVEADAHEPIAIVGMGGRFPGGARSPEGLWELVRDGRDAITEFPAGRGWDVDRLTDPDPETPGTTYVTRGGFLHDADLFDAEFFGISPREAEATEPQQRLLLETAWEALEDARIDPTSVRGSAGGVFVGVIAQEYATRPGETPAELEGYLLTGSTTSVASGRLSYTFGLEGPAVTIDTACSSSLVAIHLAVQSLRRGESSFALAGGATVMASPSLFVEFSRQRGLSPDGRCRSMSASADGTGFAEGVGVLVLERLSDAERLGHRVHAVIRGSAVNQDGASNGLTAPNGPSQERVIRAALADARLSTSDVDAVEAHGTGTTLGDPIEAQALLATYGQGRTEPLRLGSVKSNIGHAQAAAGVAGVIKMVMAMRAGEYPVTLHADDPTPEVDWSAGAVVLSTAPEAWPEGDRPRRAGVSSFGVSGTNAHVILEQAPAAVPEACDPVDGVLPWLLSARTEPALAEVADRLRSGVDGGAAEVAWSLATTRAAFDHRAVVLDRAGLDAVASGTPSPGAVTGSATPGGLAFLFSGQGSQRVGMGRELHKSQPVFAAAFDEVCAELDRHLDHPLATAVFEREDLLHQTAYTQPALFAVEVALHRLVTHHGVTPDVLIGHSIGELTAAHLAGVLSLTDAATLVCARARLMQALPGGGAMVALQATEAEVREWLVPGADIAGLNAPDNTVVSGDEQAVLAVADHCREAGRKTTRLTVSHAFHSHHLDPMLDELTAVAETLTHNAPRVPVVSNVTGELVDAYTPDYWARQARGAVRYHDGVTTLTALGVTKAVELGPSATLSALTPDSTPLLRKGKPEDESYLTALARLHVRGVAVDWTAYLPEAATVDLPGYPFQRERYWLRKPAGGVPEDLGLAGHDHALLTAVVRPADGDTLLLTGALSLGTHPWLADHAIGGTVLLPGTALLDLAISAGDAVGCAAVEELTLEQPLVVPATGTTRLQVGVGAADESGARSVTVHSRRDGEDWTRHASGRLGPVATVERDDLATWPPTGADPVAVEDFYSGLADLGYGYGPAFRGLTAAWRSGADVYAEVALPADHHGEVTGHGLHPALLDAALHSVALSTTDSTAESVRLPFSWSGVTLHAAGATALRVRLSPAGKDAVALLLADDSGRPVASVASLVLRTARAGALTTAGARPHELEWVAVPLDAADAPAPTVVELTGTADVVASTHELTTRALDVVRDWMSGDGGTLVVVTRSAEAALPGDRVDDLAAAAARGLVRSAQSEHPGRVVLVDVDGTDESAAALPAAAAAGERELVLRRGSAYRPQLARGTGRDVLDRPSQDAWRLDATGAGTLDGLALVPHPEPGLAPDEVRIAVRAAGLNFRDVLIALGVYPGEALIGSEGSGVVVEVGAAVADLAPGDEVMGLLAGGVGPTSVTTRALVTRIPAGWSFATAASVPIVFLTAYYSLVDLADLRPGESVLVHSAAGGVGMAAVQLARHLGAEVYGTASTPKWPVLRECGLDGDRLANSRTVGFEDEFRRATGGRGFDVVLDALAGEFVDASLRLLPRGGRFLEMGKTDIRDPEEVARTHAGVRYRAFDLMEAGGPRIQEMLLALVELFDRGVLEPLPVTTWDVRRAPEAFRFLGQAKHVGKVVMTVPASADGTVVVTGGTGALGAKLARHLVRDRGVRDLLLVSRSGGGDDLAAELTGLGARVRVAACDVADRDALARLLAGERVAGVVHAAGVLDDGLLASLTPDRLAAVLRPKVDAAWHLHDLVGDVASFVLFSSIAGVAGNAGQASYAAANSFLDALAHHRRSRGLAATSLAWGPWAGDGMATGSARRWDRGAVRALSDAEGLALFDAATESGRAVPVPVRLDPNARDAADFPLLRGLRKAPARRAVVAGGSADRLAGLSGSDLDQAVLDLVRAQAALVLGHSGPEAIVPARAFTDSGFDSLTGVELRNRLAEVTGLWLPTTLVFDHPNPVELAAYLRAELGGGAAAAESTDAPTAVDDDPVVIIGMACRYPGGVTSPEELWRLVVDGTDAIGAFPVNRGWDVDGLFADDPDTPGRSYVRTGGFVHDADEFDPDFFGINPREATALDPQQRLLLETSWEAVERAGIDPRALAGTATGVYAGVIAADYASRLPKVPDDVEGYLSTGNTTSVASGRISYTLGLRGPAITVDTACSSSLVAIHLAAGALRRGECDLALAGGVTIMPSPLNFVEFSRQRALSPDGRCKAFSADADGTGWGEGAGVLLLARLSDAVREGREVLAVVRGSAVNQDGASNGLTAPNGPSQQRVIRAALADAGLSTSDVDAVEAHGTGTALGDPIEAQALLATYGRGRPADRPLLLGSVKSNIGHTLAAAGVAGVIKMVQAMRHGELPRTLHVAEPTPEVDWSAGAVDLLTEARPWPDLDRPRRSAVSSFGISGTNAHVLLEQAPAPVPAAVPGPHTGPVPVVLSGRGAAALRDQAVRLRDLVAATTPDLADLAWSLVTTRSSFEDRAAVVAADVDGLFAGLDALVAGRPAANLVRGRAKDHSGVVFVFPGQGSQWAGMAVELAAASPVFAERLAECAAALSSFVDWSLPDVLRGAEGAPSLDRVDVVQPALFAVMVSLAALWRAHGVEPAAVVGHSQGEIAAACVAGALSLSDAARVVALRSRIIGRRMAGAGGMGSVPLPVDEVRELIGPWAGRLDVAAVNGPRSTVVSGDADAVAEFLAACVDQDVRARRVQVDYASHSPHVDGIRDELLAALADITPRPARVPFHSTVTGEPVDGSELDAAYWFRNLREPVRLEPVVTGLAEQGFGVLVECSPHPVLAVGVQETVDAAGSGAGVVGSLRRDDGGPDRFLLSLGQAHAHGAPLDLTGPLGVRRRVALPTYRFQRERYWLESAETPADATGLGLTRAGHPLLGASIDLPDGRGHVATALLSTRTHPWLLDHALAGAVLLPGAALVELARHVGAQVGCPVVAELALEAPLVLGDEAVRLQVTAGEDDGSGRRRVDVHSHADGDWVRHATGVLTGSGAEVTPFAWPPAGAEPVDVTGRYDELRALGYEYGPAFQGLRSLLRSGDDLFAEVSVPVGPGHDVHPALLDACLHALVPTDADTVRVPFEWRDLQVHQAGASRLRVRLSPVAGDAEAVSLTAVDESGAPVVSVGSIAVRPMPAEVLLTLRADDRALFAVDWAPVPAQATAAAPRTRLVGPDPFGLGPADAEDPDWLVLPVHGGAQGPAAVRDRTAAVLRAVRELLAGPPETRLAIVTRGAVAAVDGDTVPDVAAAAAWGLARSAQSEHPDRVLLVDLDGTTGSLAAALASDEPQLAVRAGRLHAPRLVRRAPAATAVAGLDPEAAVLVTGASGALGTLVARRLVTDHGARNLVLANRSGGGAELAAELTALGARVRVAACDVADRAQVAALVESAGPLTAVVHLAGALDDATIASLTPDRLDTALAPKADGAWHLHELTAGHDLAAFVLFSSAAGVLGTPGQGGYAAANAFLDGLAAHRRAAGLPGTSLAWGLWARTSGLTAGLGAVELSRLARGGARAMTDEEGLDLFDRALREDPVTAVAAALDLPALRSAAAAGVLAPLFRSLVRVPARAVDPAFADLPGRLAGLPADERGELVLDLVRGTVAAVLGHRSADAVEPDQAFKDLGFDSLTGVELRNRLNAATGLRLSATLVFDHPTPAAIAVRITEALTPAEPDPAAAILAELDRLDGALAALSEEDGGRELIAKRLGGILAALDTGPEDPDDFVDRLDAASASDVLAFIDQEFGRRPA</sequence>
<dbReference type="InterPro" id="IPR014043">
    <property type="entry name" value="Acyl_transferase_dom"/>
</dbReference>
<dbReference type="Gene3D" id="3.40.47.10">
    <property type="match status" value="2"/>
</dbReference>
<feature type="region of interest" description="N-terminal hotdog fold" evidence="14">
    <location>
        <begin position="2887"/>
        <end position="3006"/>
    </location>
</feature>
<evidence type="ECO:0000256" key="14">
    <source>
        <dbReference type="PROSITE-ProRule" id="PRU01363"/>
    </source>
</evidence>
<dbReference type="Pfam" id="PF16197">
    <property type="entry name" value="KAsynt_C_assoc"/>
    <property type="match status" value="2"/>
</dbReference>
<organism evidence="19 20">
    <name type="scientific">Umezawaea tangerina</name>
    <dbReference type="NCBI Taxonomy" id="84725"/>
    <lineage>
        <taxon>Bacteria</taxon>
        <taxon>Bacillati</taxon>
        <taxon>Actinomycetota</taxon>
        <taxon>Actinomycetes</taxon>
        <taxon>Pseudonocardiales</taxon>
        <taxon>Pseudonocardiaceae</taxon>
        <taxon>Umezawaea</taxon>
    </lineage>
</organism>
<dbReference type="Pfam" id="PF00698">
    <property type="entry name" value="Acyl_transf_1"/>
    <property type="match status" value="2"/>
</dbReference>
<dbReference type="InterPro" id="IPR015083">
    <property type="entry name" value="NorB/c/GfsB-D-like_docking"/>
</dbReference>
<feature type="coiled-coil region" evidence="15">
    <location>
        <begin position="6"/>
        <end position="33"/>
    </location>
</feature>
<dbReference type="PANTHER" id="PTHR43775:SF51">
    <property type="entry name" value="INACTIVE PHENOLPHTHIOCEROL SYNTHESIS POLYKETIDE SYNTHASE TYPE I PKS1-RELATED"/>
    <property type="match status" value="1"/>
</dbReference>
<dbReference type="Gene3D" id="3.40.366.10">
    <property type="entry name" value="Malonyl-Coenzyme A Acyl Carrier Protein, domain 2"/>
    <property type="match status" value="2"/>
</dbReference>
<keyword evidence="4" id="KW-0808">Transferase</keyword>
<dbReference type="SMART" id="SM01294">
    <property type="entry name" value="PKS_PP_betabranch"/>
    <property type="match status" value="1"/>
</dbReference>
<dbReference type="InterPro" id="IPR036299">
    <property type="entry name" value="Polyketide_synth_docking_sf"/>
</dbReference>
<dbReference type="Pfam" id="PF13602">
    <property type="entry name" value="ADH_zinc_N_2"/>
    <property type="match status" value="1"/>
</dbReference>
<feature type="active site" description="Proton donor; for dehydratase activity" evidence="14">
    <location>
        <position position="3072"/>
    </location>
</feature>
<dbReference type="PROSITE" id="PS50075">
    <property type="entry name" value="CARRIER"/>
    <property type="match status" value="2"/>
</dbReference>
<comment type="caution">
    <text evidence="19">The sequence shown here is derived from an EMBL/GenBank/DDBJ whole genome shotgun (WGS) entry which is preliminary data.</text>
</comment>
<evidence type="ECO:0000256" key="5">
    <source>
        <dbReference type="ARBA" id="ARBA00022737"/>
    </source>
</evidence>
<dbReference type="Proteomes" id="UP000239494">
    <property type="component" value="Unassembled WGS sequence"/>
</dbReference>
<evidence type="ECO:0000256" key="10">
    <source>
        <dbReference type="ARBA" id="ARBA00060158"/>
    </source>
</evidence>
<dbReference type="GO" id="GO:0006633">
    <property type="term" value="P:fatty acid biosynthetic process"/>
    <property type="evidence" value="ECO:0007669"/>
    <property type="project" value="InterPro"/>
</dbReference>
<dbReference type="SUPFAM" id="SSF101173">
    <property type="entry name" value="Docking domain B of the erythromycin polyketide synthase (DEBS)"/>
    <property type="match status" value="1"/>
</dbReference>
<comment type="function">
    <text evidence="10">Involved in the biosynthesis of antibiotic erythromycin via the biosynthesis of its aglycone precursor, 6-deoxyerythronolide B (6-dEB).</text>
</comment>